<feature type="repeat" description="WD" evidence="7">
    <location>
        <begin position="209"/>
        <end position="250"/>
    </location>
</feature>
<protein>
    <submittedName>
        <fullName evidence="9">CDC20</fullName>
    </submittedName>
</protein>
<organism evidence="9 10">
    <name type="scientific">Cordylochernes scorpioides</name>
    <dbReference type="NCBI Taxonomy" id="51811"/>
    <lineage>
        <taxon>Eukaryota</taxon>
        <taxon>Metazoa</taxon>
        <taxon>Ecdysozoa</taxon>
        <taxon>Arthropoda</taxon>
        <taxon>Chelicerata</taxon>
        <taxon>Arachnida</taxon>
        <taxon>Pseudoscorpiones</taxon>
        <taxon>Cheliferoidea</taxon>
        <taxon>Chernetidae</taxon>
        <taxon>Cordylochernes</taxon>
    </lineage>
</organism>
<dbReference type="PROSITE" id="PS50082">
    <property type="entry name" value="WD_REPEATS_2"/>
    <property type="match status" value="3"/>
</dbReference>
<keyword evidence="10" id="KW-1185">Reference proteome</keyword>
<dbReference type="PROSITE" id="PS50294">
    <property type="entry name" value="WD_REPEATS_REGION"/>
    <property type="match status" value="2"/>
</dbReference>
<proteinExistence type="inferred from homology"/>
<evidence type="ECO:0000259" key="8">
    <source>
        <dbReference type="Pfam" id="PF24807"/>
    </source>
</evidence>
<feature type="domain" description="CDC20/Fizzy WD40" evidence="8">
    <location>
        <begin position="80"/>
        <end position="373"/>
    </location>
</feature>
<keyword evidence="5" id="KW-0498">Mitosis</keyword>
<evidence type="ECO:0000256" key="2">
    <source>
        <dbReference type="ARBA" id="ARBA00022574"/>
    </source>
</evidence>
<dbReference type="Pfam" id="PF24807">
    <property type="entry name" value="WD40_CDC20-Fz"/>
    <property type="match status" value="1"/>
</dbReference>
<evidence type="ECO:0000256" key="6">
    <source>
        <dbReference type="ARBA" id="ARBA00023306"/>
    </source>
</evidence>
<evidence type="ECO:0000256" key="1">
    <source>
        <dbReference type="ARBA" id="ARBA00006445"/>
    </source>
</evidence>
<evidence type="ECO:0000256" key="7">
    <source>
        <dbReference type="PROSITE-ProRule" id="PRU00221"/>
    </source>
</evidence>
<evidence type="ECO:0000256" key="3">
    <source>
        <dbReference type="ARBA" id="ARBA00022618"/>
    </source>
</evidence>
<evidence type="ECO:0000256" key="4">
    <source>
        <dbReference type="ARBA" id="ARBA00022737"/>
    </source>
</evidence>
<dbReference type="CDD" id="cd00200">
    <property type="entry name" value="WD40"/>
    <property type="match status" value="1"/>
</dbReference>
<dbReference type="InterPro" id="IPR033010">
    <property type="entry name" value="Cdc20/Fizzy"/>
</dbReference>
<dbReference type="Proteomes" id="UP001235939">
    <property type="component" value="Chromosome 19"/>
</dbReference>
<keyword evidence="6" id="KW-0131">Cell cycle</keyword>
<dbReference type="PANTHER" id="PTHR19918">
    <property type="entry name" value="CELL DIVISION CYCLE 20 CDC20 FIZZY -RELATED"/>
    <property type="match status" value="1"/>
</dbReference>
<keyword evidence="4" id="KW-0677">Repeat</keyword>
<feature type="repeat" description="WD" evidence="7">
    <location>
        <begin position="342"/>
        <end position="373"/>
    </location>
</feature>
<dbReference type="SUPFAM" id="SSF50978">
    <property type="entry name" value="WD40 repeat-like"/>
    <property type="match status" value="1"/>
</dbReference>
<sequence length="408" mass="45118">MSKGFQEYENLSPKSQEVYKAKTEALYGPDIMNKKVITYQNKAPQPPEEYDQKLKVLYSSVQSSSKKKKRVIPSCPDRILDAPEILNDYYINVIDWSPTNQIAVCLSGQLYVWDAVSSKITQLSSLEEGDHYGAVAWAGQGKHLAVGTSEGTVEIWDVSRGRRLRSMACEGGRVGALAWNSHMVSSGQANGSLTHHDVRVANHVVSSLPTAHSATVCGLHWSPDNRMLASGGNDNTVQVWSLSSPTSLHCFRDHQAAVKAVRWCPWQHNILATGGGTGDRCIRLWNITRGYCFKTIDTGSQEHRELVSGHGFTKHELNIWKYPDLTKVAELQELCCIYGVCGTGHEGRVLNLAMSPDGAYVMSAGADETLRIWHCFAVDEERKKKEALETERVSNSLAGLSIGRSVIR</sequence>
<evidence type="ECO:0000313" key="9">
    <source>
        <dbReference type="EMBL" id="UYV80442.1"/>
    </source>
</evidence>
<comment type="similarity">
    <text evidence="1">Belongs to the WD repeat CDC20/Fizzy family.</text>
</comment>
<feature type="repeat" description="WD" evidence="7">
    <location>
        <begin position="134"/>
        <end position="166"/>
    </location>
</feature>
<name>A0ABY6LGW7_9ARAC</name>
<gene>
    <name evidence="9" type="ORF">LAZ67_19000196</name>
</gene>
<accession>A0ABY6LGW7</accession>
<dbReference type="InterPro" id="IPR020472">
    <property type="entry name" value="WD40_PAC1"/>
</dbReference>
<dbReference type="SMART" id="SM00320">
    <property type="entry name" value="WD40"/>
    <property type="match status" value="6"/>
</dbReference>
<dbReference type="PANTHER" id="PTHR19918:SF8">
    <property type="entry name" value="FI02843P"/>
    <property type="match status" value="1"/>
</dbReference>
<evidence type="ECO:0000313" key="10">
    <source>
        <dbReference type="Proteomes" id="UP001235939"/>
    </source>
</evidence>
<dbReference type="InterPro" id="IPR056150">
    <property type="entry name" value="WD40_CDC20-Fz"/>
</dbReference>
<keyword evidence="3" id="KW-0132">Cell division</keyword>
<dbReference type="InterPro" id="IPR001680">
    <property type="entry name" value="WD40_rpt"/>
</dbReference>
<dbReference type="EMBL" id="CP092881">
    <property type="protein sequence ID" value="UYV80442.1"/>
    <property type="molecule type" value="Genomic_DNA"/>
</dbReference>
<evidence type="ECO:0000256" key="5">
    <source>
        <dbReference type="ARBA" id="ARBA00022776"/>
    </source>
</evidence>
<dbReference type="Gene3D" id="2.130.10.10">
    <property type="entry name" value="YVTN repeat-like/Quinoprotein amine dehydrogenase"/>
    <property type="match status" value="1"/>
</dbReference>
<keyword evidence="2 7" id="KW-0853">WD repeat</keyword>
<dbReference type="PRINTS" id="PR00320">
    <property type="entry name" value="GPROTEINBRPT"/>
</dbReference>
<reference evidence="9 10" key="1">
    <citation type="submission" date="2022-01" db="EMBL/GenBank/DDBJ databases">
        <title>A chromosomal length assembly of Cordylochernes scorpioides.</title>
        <authorList>
            <person name="Zeh D."/>
            <person name="Zeh J."/>
        </authorList>
    </citation>
    <scope>NUCLEOTIDE SEQUENCE [LARGE SCALE GENOMIC DNA]</scope>
    <source>
        <strain evidence="9">IN4F17</strain>
        <tissue evidence="9">Whole Body</tissue>
    </source>
</reference>
<dbReference type="InterPro" id="IPR036322">
    <property type="entry name" value="WD40_repeat_dom_sf"/>
</dbReference>
<dbReference type="InterPro" id="IPR015943">
    <property type="entry name" value="WD40/YVTN_repeat-like_dom_sf"/>
</dbReference>